<feature type="transmembrane region" description="Helical" evidence="1">
    <location>
        <begin position="21"/>
        <end position="43"/>
    </location>
</feature>
<organism evidence="2 3">
    <name type="scientific">Brumicola blandensis</name>
    <dbReference type="NCBI Taxonomy" id="3075611"/>
    <lineage>
        <taxon>Bacteria</taxon>
        <taxon>Pseudomonadati</taxon>
        <taxon>Pseudomonadota</taxon>
        <taxon>Gammaproteobacteria</taxon>
        <taxon>Alteromonadales</taxon>
        <taxon>Alteromonadaceae</taxon>
        <taxon>Brumicola</taxon>
    </lineage>
</organism>
<keyword evidence="3" id="KW-1185">Reference proteome</keyword>
<evidence type="ECO:0000313" key="3">
    <source>
        <dbReference type="Proteomes" id="UP001249020"/>
    </source>
</evidence>
<dbReference type="Proteomes" id="UP001249020">
    <property type="component" value="Unassembled WGS sequence"/>
</dbReference>
<evidence type="ECO:0000256" key="1">
    <source>
        <dbReference type="SAM" id="Phobius"/>
    </source>
</evidence>
<feature type="transmembrane region" description="Helical" evidence="1">
    <location>
        <begin position="96"/>
        <end position="120"/>
    </location>
</feature>
<gene>
    <name evidence="2" type="ORF">RM544_12630</name>
</gene>
<evidence type="ECO:0008006" key="4">
    <source>
        <dbReference type="Google" id="ProtNLM"/>
    </source>
</evidence>
<comment type="caution">
    <text evidence="2">The sequence shown here is derived from an EMBL/GenBank/DDBJ whole genome shotgun (WGS) entry which is preliminary data.</text>
</comment>
<reference evidence="2 3" key="1">
    <citation type="submission" date="2023-09" db="EMBL/GenBank/DDBJ databases">
        <authorList>
            <person name="Rey-Velasco X."/>
        </authorList>
    </citation>
    <scope>NUCLEOTIDE SEQUENCE [LARGE SCALE GENOMIC DNA]</scope>
    <source>
        <strain evidence="2 3">W409</strain>
    </source>
</reference>
<feature type="transmembrane region" description="Helical" evidence="1">
    <location>
        <begin position="140"/>
        <end position="167"/>
    </location>
</feature>
<protein>
    <recommendedName>
        <fullName evidence="4">DUF4386 domain-containing protein</fullName>
    </recommendedName>
</protein>
<feature type="transmembrane region" description="Helical" evidence="1">
    <location>
        <begin position="179"/>
        <end position="198"/>
    </location>
</feature>
<dbReference type="EMBL" id="JAVRIE010000005">
    <property type="protein sequence ID" value="MDT0583388.1"/>
    <property type="molecule type" value="Genomic_DNA"/>
</dbReference>
<sequence>MNLEANTTANKNSQLMRYGALSLLTMPLCYVWMFIVFGVMLSIPPTDLLQEKIAYLVANQELISSAYIAGYLVFGILLLIVVQASHVMLTKNKSNILNTASAFGFIWVVLLMCSGMIALVGMNTMASLHAHDQQQAEVLYFVHATVANALGGGIELVGGLWVFLLSIVGLRTQQITKALCVFGVVVGMLGILTVYQGLPELKDAFGLSQIVWFIWMGVVMLRKKQN</sequence>
<keyword evidence="1" id="KW-0472">Membrane</keyword>
<dbReference type="AlphaFoldDB" id="A0AAW8R5Q2"/>
<feature type="transmembrane region" description="Helical" evidence="1">
    <location>
        <begin position="63"/>
        <end position="84"/>
    </location>
</feature>
<evidence type="ECO:0000313" key="2">
    <source>
        <dbReference type="EMBL" id="MDT0583388.1"/>
    </source>
</evidence>
<dbReference type="RefSeq" id="WP_311362162.1">
    <property type="nucleotide sequence ID" value="NZ_JAVRIE010000005.1"/>
</dbReference>
<keyword evidence="1" id="KW-0812">Transmembrane</keyword>
<accession>A0AAW8R5Q2</accession>
<proteinExistence type="predicted"/>
<keyword evidence="1" id="KW-1133">Transmembrane helix</keyword>
<name>A0AAW8R5Q2_9ALTE</name>
<feature type="transmembrane region" description="Helical" evidence="1">
    <location>
        <begin position="204"/>
        <end position="221"/>
    </location>
</feature>